<dbReference type="GeneTree" id="ENSGT00940000154533"/>
<dbReference type="Pfam" id="PF00880">
    <property type="entry name" value="Nebulin"/>
    <property type="match status" value="2"/>
</dbReference>
<keyword evidence="1" id="KW-0677">Repeat</keyword>
<evidence type="ECO:0000256" key="3">
    <source>
        <dbReference type="SAM" id="SignalP"/>
    </source>
</evidence>
<dbReference type="PROSITE" id="PS51216">
    <property type="entry name" value="NEBULIN"/>
    <property type="match status" value="1"/>
</dbReference>
<dbReference type="GO" id="GO:0071691">
    <property type="term" value="P:cardiac muscle thin filament assembly"/>
    <property type="evidence" value="ECO:0007669"/>
    <property type="project" value="TreeGrafter"/>
</dbReference>
<dbReference type="GO" id="GO:0030018">
    <property type="term" value="C:Z disc"/>
    <property type="evidence" value="ECO:0007669"/>
    <property type="project" value="InterPro"/>
</dbReference>
<dbReference type="Proteomes" id="UP000314982">
    <property type="component" value="Unassembled WGS sequence"/>
</dbReference>
<sequence length="142" mass="16627">MIIWGLVVMLFPLSICLSQRLYRELYEKEKDKIHSTYDTPEIRQVKMTQKAVSDLCYKEKYIANRGTMIPMGITPQMIHCNHVNEITSDLRYKEDLLWLRGVGCFLYDTPEMVTVRNITKFRVDSLSFLSHLIMASISSQRS</sequence>
<proteinExistence type="predicted"/>
<evidence type="ECO:0000256" key="1">
    <source>
        <dbReference type="ARBA" id="ARBA00022737"/>
    </source>
</evidence>
<dbReference type="Ensembl" id="ENSHHUT00000090312.1">
    <property type="protein sequence ID" value="ENSHHUP00000087575.1"/>
    <property type="gene ID" value="ENSHHUG00000050649.1"/>
</dbReference>
<dbReference type="SMART" id="SM00227">
    <property type="entry name" value="NEBU"/>
    <property type="match status" value="2"/>
</dbReference>
<reference evidence="5" key="1">
    <citation type="submission" date="2018-06" db="EMBL/GenBank/DDBJ databases">
        <title>Genome assembly of Danube salmon.</title>
        <authorList>
            <person name="Macqueen D.J."/>
            <person name="Gundappa M.K."/>
        </authorList>
    </citation>
    <scope>NUCLEOTIDE SEQUENCE [LARGE SCALE GENOMIC DNA]</scope>
</reference>
<name>A0A4W5RN88_9TELE</name>
<evidence type="ECO:0000256" key="2">
    <source>
        <dbReference type="ARBA" id="ARBA00023203"/>
    </source>
</evidence>
<evidence type="ECO:0000313" key="5">
    <source>
        <dbReference type="Proteomes" id="UP000314982"/>
    </source>
</evidence>
<protein>
    <submittedName>
        <fullName evidence="4">Uncharacterized protein</fullName>
    </submittedName>
</protein>
<evidence type="ECO:0000313" key="4">
    <source>
        <dbReference type="Ensembl" id="ENSHHUP00000087575.1"/>
    </source>
</evidence>
<dbReference type="GO" id="GO:0051015">
    <property type="term" value="F:actin filament binding"/>
    <property type="evidence" value="ECO:0007669"/>
    <property type="project" value="InterPro"/>
</dbReference>
<dbReference type="PANTHER" id="PTHR11039:SF37">
    <property type="entry name" value="NEBULIN"/>
    <property type="match status" value="1"/>
</dbReference>
<accession>A0A4W5RN88</accession>
<feature type="chain" id="PRO_5021339601" evidence="3">
    <location>
        <begin position="19"/>
        <end position="142"/>
    </location>
</feature>
<keyword evidence="3" id="KW-0732">Signal</keyword>
<dbReference type="PANTHER" id="PTHR11039">
    <property type="entry name" value="NEBULIN"/>
    <property type="match status" value="1"/>
</dbReference>
<organism evidence="4 5">
    <name type="scientific">Hucho hucho</name>
    <name type="common">huchen</name>
    <dbReference type="NCBI Taxonomy" id="62062"/>
    <lineage>
        <taxon>Eukaryota</taxon>
        <taxon>Metazoa</taxon>
        <taxon>Chordata</taxon>
        <taxon>Craniata</taxon>
        <taxon>Vertebrata</taxon>
        <taxon>Euteleostomi</taxon>
        <taxon>Actinopterygii</taxon>
        <taxon>Neopterygii</taxon>
        <taxon>Teleostei</taxon>
        <taxon>Protacanthopterygii</taxon>
        <taxon>Salmoniformes</taxon>
        <taxon>Salmonidae</taxon>
        <taxon>Salmoninae</taxon>
        <taxon>Hucho</taxon>
    </lineage>
</organism>
<feature type="signal peptide" evidence="3">
    <location>
        <begin position="1"/>
        <end position="18"/>
    </location>
</feature>
<dbReference type="STRING" id="62062.ENSHHUP00000087575"/>
<keyword evidence="2" id="KW-0009">Actin-binding</keyword>
<keyword evidence="5" id="KW-1185">Reference proteome</keyword>
<dbReference type="InterPro" id="IPR000900">
    <property type="entry name" value="Nebulin_repeat"/>
</dbReference>
<dbReference type="InterPro" id="IPR055297">
    <property type="entry name" value="NEBU/NEBL"/>
</dbReference>
<reference evidence="4" key="2">
    <citation type="submission" date="2025-08" db="UniProtKB">
        <authorList>
            <consortium name="Ensembl"/>
        </authorList>
    </citation>
    <scope>IDENTIFICATION</scope>
</reference>
<dbReference type="AlphaFoldDB" id="A0A4W5RN88"/>
<reference evidence="4" key="3">
    <citation type="submission" date="2025-09" db="UniProtKB">
        <authorList>
            <consortium name="Ensembl"/>
        </authorList>
    </citation>
    <scope>IDENTIFICATION</scope>
</reference>